<evidence type="ECO:0000313" key="2">
    <source>
        <dbReference type="Proteomes" id="UP001148786"/>
    </source>
</evidence>
<sequence>MPTHLTVPIYVANPNGSRQPKHITRYTIQDEGANLCALRDFAAASLDDCGIELPENLLPRLLVLDDPLFSPPAMPMLKDLPHELPDDERLGWDEWTFSSIRIHEKEGSVVILYESGKRRAEQAADLSEFQQAKKAKLISKSPSEMSKPVNYEAMQKSQLERILDDRPTPDEGLPPVPLLYSGFGHFLDIYNGCEDFPELSNLDLPRLQFAVEGFAEAMSAFFKDEDARRDAGLPLLNEIFSSRKSQLPPFAHLHAQSFLSFRTDGRNIAAHNAARTVVEFKNGQTGNSSVPEVEVTCYVARLNARSKEVSTLFNRWRLPCLGITVVGGAFLLSPNSANTPPLESSAENPSDVYLDFQIEHDQRSNPSRLIYIATSQGQEIVIKFTRSYCARLHAFCAELGHAPNLLACERLPGGWFGVAMAYIPFARHLSDCRADNTERLRWGNQAREVMTRFHEAGLVHGDLRDSNIIVDGEGRLLLLDFDWGGSDGEVTYPTWSLNPQLLEGRTHHDFIIRKEDDKRILEQTLSLTSDDR</sequence>
<comment type="caution">
    <text evidence="1">The sequence shown here is derived from an EMBL/GenBank/DDBJ whole genome shotgun (WGS) entry which is preliminary data.</text>
</comment>
<proteinExistence type="predicted"/>
<dbReference type="Gene3D" id="1.10.510.10">
    <property type="entry name" value="Transferase(Phosphotransferase) domain 1"/>
    <property type="match status" value="1"/>
</dbReference>
<dbReference type="InterPro" id="IPR011009">
    <property type="entry name" value="Kinase-like_dom_sf"/>
</dbReference>
<gene>
    <name evidence="1" type="ORF">NLJ89_g4834</name>
</gene>
<dbReference type="OrthoDB" id="3261131at2759"/>
<evidence type="ECO:0008006" key="3">
    <source>
        <dbReference type="Google" id="ProtNLM"/>
    </source>
</evidence>
<keyword evidence="2" id="KW-1185">Reference proteome</keyword>
<protein>
    <recommendedName>
        <fullName evidence="3">Protein kinase domain-containing protein</fullName>
    </recommendedName>
</protein>
<dbReference type="Proteomes" id="UP001148786">
    <property type="component" value="Unassembled WGS sequence"/>
</dbReference>
<evidence type="ECO:0000313" key="1">
    <source>
        <dbReference type="EMBL" id="KAJ3510166.1"/>
    </source>
</evidence>
<accession>A0A9W8K2G8</accession>
<dbReference type="EMBL" id="JANKHO010000420">
    <property type="protein sequence ID" value="KAJ3510166.1"/>
    <property type="molecule type" value="Genomic_DNA"/>
</dbReference>
<name>A0A9W8K2G8_9AGAR</name>
<dbReference type="AlphaFoldDB" id="A0A9W8K2G8"/>
<reference evidence="1" key="1">
    <citation type="submission" date="2022-07" db="EMBL/GenBank/DDBJ databases">
        <title>Genome Sequence of Agrocybe chaxingu.</title>
        <authorList>
            <person name="Buettner E."/>
        </authorList>
    </citation>
    <scope>NUCLEOTIDE SEQUENCE</scope>
    <source>
        <strain evidence="1">MP-N11</strain>
    </source>
</reference>
<dbReference type="SUPFAM" id="SSF56112">
    <property type="entry name" value="Protein kinase-like (PK-like)"/>
    <property type="match status" value="1"/>
</dbReference>
<organism evidence="1 2">
    <name type="scientific">Agrocybe chaxingu</name>
    <dbReference type="NCBI Taxonomy" id="84603"/>
    <lineage>
        <taxon>Eukaryota</taxon>
        <taxon>Fungi</taxon>
        <taxon>Dikarya</taxon>
        <taxon>Basidiomycota</taxon>
        <taxon>Agaricomycotina</taxon>
        <taxon>Agaricomycetes</taxon>
        <taxon>Agaricomycetidae</taxon>
        <taxon>Agaricales</taxon>
        <taxon>Agaricineae</taxon>
        <taxon>Strophariaceae</taxon>
        <taxon>Agrocybe</taxon>
    </lineage>
</organism>